<keyword evidence="2" id="KW-1185">Reference proteome</keyword>
<gene>
    <name evidence="1" type="ORF">NCS57_00100700</name>
</gene>
<proteinExistence type="predicted"/>
<protein>
    <submittedName>
        <fullName evidence="1">Uncharacterized protein</fullName>
    </submittedName>
</protein>
<accession>A0ACC0RE67</accession>
<evidence type="ECO:0000313" key="2">
    <source>
        <dbReference type="Proteomes" id="UP001065298"/>
    </source>
</evidence>
<comment type="caution">
    <text evidence="1">The sequence shown here is derived from an EMBL/GenBank/DDBJ whole genome shotgun (WGS) entry which is preliminary data.</text>
</comment>
<organism evidence="1 2">
    <name type="scientific">Fusarium keratoplasticum</name>
    <dbReference type="NCBI Taxonomy" id="1328300"/>
    <lineage>
        <taxon>Eukaryota</taxon>
        <taxon>Fungi</taxon>
        <taxon>Dikarya</taxon>
        <taxon>Ascomycota</taxon>
        <taxon>Pezizomycotina</taxon>
        <taxon>Sordariomycetes</taxon>
        <taxon>Hypocreomycetidae</taxon>
        <taxon>Hypocreales</taxon>
        <taxon>Nectriaceae</taxon>
        <taxon>Fusarium</taxon>
        <taxon>Fusarium solani species complex</taxon>
    </lineage>
</organism>
<dbReference type="EMBL" id="CM046503">
    <property type="protein sequence ID" value="KAI8684347.1"/>
    <property type="molecule type" value="Genomic_DNA"/>
</dbReference>
<name>A0ACC0RE67_9HYPO</name>
<dbReference type="Proteomes" id="UP001065298">
    <property type="component" value="Chromosome 1"/>
</dbReference>
<evidence type="ECO:0000313" key="1">
    <source>
        <dbReference type="EMBL" id="KAI8684347.1"/>
    </source>
</evidence>
<sequence length="1335" mass="145366">MPLRRPSTSGDGHSVASSSPSFSLAGTKRRFPLLGRKKTRNSDLPRPSSVVLPSTSSSQKLANVKPGLRVHVQVKFESPIGTEHVRDYEASPQLKASDRICQALLSRLQHCSAELITRHDSTALDPLRKPHRDVKPLRYRITYRVERDGLILVEKSLRSFQEYELTHDDAREVVNATDRIVGLFLVRHDPGFRWSDAADPEPANAESETVRPCTGRPQSTACIPRSRFANDTQSFELVSGYAIELFLRSRCATRYPENRNASIKIDSRQPSPLTLLLGEELMTRVSNLVIDPVDSCKRKFDKRHKTCNGFEGSGGCTHIEDGAVDIMVKVRNNLGPDYTYFSHRIQTSKVLFNDPQGRDFDEFANQVKAKLEKARDMTDKSMRSLDDLTLTIRELRGKNWSVHEPLVVRLDHSVTYCRQTIEAVMERLQAGISNVLEHHEDALATMTVHKRGHLIYDGFLDGAGGDDSIPLEKFASPDLERKALEAHLKERIRSDITMLCKDTCAIDCPDTLPNLRLKSRGAAASSIGAASSIVPPPSIGATSSVAPTPSLTASASLPRPESEVSMSGSLGSSRSEHTLSKKIGQTNLRDSPQAPPSPAAPSPDLRRVPSGLEMAKKNGYMADFIADDENQSEPPSTPSLVDTDSISPRDSIVVTPKSSRALAQDQSNEGLRIIDDGRRIIYQEQSDMDAIASGVVQFHRPINDDDEPIQLTKEPPIETPERRAARRSLDTRMPDLSGGLDSPLAEPKKDDAPVSPAAQKEEEPEKPAPVPETQEAKAAEEKLPTEGVLEHSSTPASPVVEELKPEEPTPKQTETPVEAPKAAEPDAKIEVAPEKESVDLVPQVAEPTEAPASTAQKNETPHASQDEQWEMVDARDAPSDPQAIVPHTRSETSFGTTPPASLRGDAETAEATAPAVPVVAAEKTEADEKETQLANESEVQTPKATPVALEVTESDDASKKPQEETVLNDFPKPPSTHSQVEEPQSKEPTEPVAETSTVDAPKQEPSEEPAQEKVVKSKETVVPEESKELSHKAEEALPETVRGSSDSGISMEEQAKETAKEDKVQTPAVAESAEAEPSPSVQEPLAVPAAEQASEKPSETDAPKVEITESPEVAQEVNAVASEQPKPVDDDEASSIPATPTEMLATPLETVLEEIPDSAITDGSESPNLEPSSALRDGRAELPRIASAPLNALPTSDYFRTPPVSEKDQGPAPPSIDSSNLPLVLARPRPRTNTLPSRRYSTALTLDIEAEPFHRDGDESPTGEPPKSASGVWHKDSSHRRQPSAGSVGFVGLQDQRRLHSVGLRSALMPYRWQGMQQRGQGVWEGRPSTSHSQV</sequence>
<reference evidence="1" key="1">
    <citation type="submission" date="2022-06" db="EMBL/GenBank/DDBJ databases">
        <title>Fusarium solani species complex genomes reveal bases of compartmentalisation and animal pathogenesis.</title>
        <authorList>
            <person name="Tsai I.J."/>
        </authorList>
    </citation>
    <scope>NUCLEOTIDE SEQUENCE</scope>
    <source>
        <strain evidence="1">Fu6.1</strain>
    </source>
</reference>